<evidence type="ECO:0000313" key="9">
    <source>
        <dbReference type="EMBL" id="MFC0394915.1"/>
    </source>
</evidence>
<evidence type="ECO:0000256" key="6">
    <source>
        <dbReference type="ARBA" id="ARBA00022989"/>
    </source>
</evidence>
<feature type="transmembrane region" description="Helical" evidence="8">
    <location>
        <begin position="303"/>
        <end position="321"/>
    </location>
</feature>
<feature type="transmembrane region" description="Helical" evidence="8">
    <location>
        <begin position="118"/>
        <end position="135"/>
    </location>
</feature>
<evidence type="ECO:0000256" key="8">
    <source>
        <dbReference type="SAM" id="Phobius"/>
    </source>
</evidence>
<evidence type="ECO:0000256" key="7">
    <source>
        <dbReference type="ARBA" id="ARBA00023136"/>
    </source>
</evidence>
<dbReference type="Pfam" id="PF03845">
    <property type="entry name" value="Spore_permease"/>
    <property type="match status" value="1"/>
</dbReference>
<dbReference type="RefSeq" id="WP_204816074.1">
    <property type="nucleotide sequence ID" value="NZ_JANHOF010000001.1"/>
</dbReference>
<gene>
    <name evidence="9" type="ORF">ACFFJ8_26570</name>
</gene>
<evidence type="ECO:0000256" key="1">
    <source>
        <dbReference type="ARBA" id="ARBA00004141"/>
    </source>
</evidence>
<evidence type="ECO:0000256" key="3">
    <source>
        <dbReference type="ARBA" id="ARBA00022448"/>
    </source>
</evidence>
<keyword evidence="5 8" id="KW-0812">Transmembrane</keyword>
<feature type="transmembrane region" description="Helical" evidence="8">
    <location>
        <begin position="9"/>
        <end position="29"/>
    </location>
</feature>
<sequence>MINAVTKISFFQACLILMLAIGLTNHVIINPMLLDASGRDAWIAVLLAGACYLPWCALLVLFMRNSGGQKLQPWLASRTASWISWILVFPLCVQVYLIGCTTIINTETWTLTYYLPDTPKFVLVITLSLVCFYYARSGIRMIAYSSGILLPIVIVLGYFVSFSNSPNKDYTLMKPILEHGWQPALNGMLYAGGGFIELVLLLTIQHRLKSRPKVWQLVLLAAILVYITVGPVIGAITEFGHKEAAKQFESPYEQWRLVKLGNDLEHVDFLSVFQWMSGAVIRVSFAQYILAELLPFRSAKARDWFILFITVSYITIAMYPIEQHDFYRWMTLYYFPVSLLVAFFVSAVYIAISLIRKKKGKEQV</sequence>
<keyword evidence="6 8" id="KW-1133">Transmembrane helix</keyword>
<protein>
    <submittedName>
        <fullName evidence="9">Endospore germination permease</fullName>
    </submittedName>
</protein>
<name>A0ABV6JJ92_9BACL</name>
<evidence type="ECO:0000313" key="10">
    <source>
        <dbReference type="Proteomes" id="UP001589818"/>
    </source>
</evidence>
<feature type="transmembrane region" description="Helical" evidence="8">
    <location>
        <begin position="82"/>
        <end position="106"/>
    </location>
</feature>
<feature type="transmembrane region" description="Helical" evidence="8">
    <location>
        <begin position="181"/>
        <end position="202"/>
    </location>
</feature>
<dbReference type="EMBL" id="JBHLVF010000041">
    <property type="protein sequence ID" value="MFC0394915.1"/>
    <property type="molecule type" value="Genomic_DNA"/>
</dbReference>
<feature type="transmembrane region" description="Helical" evidence="8">
    <location>
        <begin position="272"/>
        <end position="291"/>
    </location>
</feature>
<feature type="transmembrane region" description="Helical" evidence="8">
    <location>
        <begin position="142"/>
        <end position="161"/>
    </location>
</feature>
<proteinExistence type="inferred from homology"/>
<keyword evidence="3" id="KW-0813">Transport</keyword>
<keyword evidence="10" id="KW-1185">Reference proteome</keyword>
<dbReference type="PANTHER" id="PTHR34975">
    <property type="entry name" value="SPORE GERMINATION PROTEIN A2"/>
    <property type="match status" value="1"/>
</dbReference>
<dbReference type="Proteomes" id="UP001589818">
    <property type="component" value="Unassembled WGS sequence"/>
</dbReference>
<feature type="transmembrane region" description="Helical" evidence="8">
    <location>
        <begin position="214"/>
        <end position="236"/>
    </location>
</feature>
<reference evidence="9 10" key="1">
    <citation type="submission" date="2024-09" db="EMBL/GenBank/DDBJ databases">
        <authorList>
            <person name="Sun Q."/>
            <person name="Mori K."/>
        </authorList>
    </citation>
    <scope>NUCLEOTIDE SEQUENCE [LARGE SCALE GENOMIC DNA]</scope>
    <source>
        <strain evidence="9 10">CCM 4839</strain>
    </source>
</reference>
<feature type="transmembrane region" description="Helical" evidence="8">
    <location>
        <begin position="333"/>
        <end position="355"/>
    </location>
</feature>
<keyword evidence="7 8" id="KW-0472">Membrane</keyword>
<evidence type="ECO:0000256" key="2">
    <source>
        <dbReference type="ARBA" id="ARBA00007998"/>
    </source>
</evidence>
<accession>A0ABV6JJ92</accession>
<evidence type="ECO:0000256" key="4">
    <source>
        <dbReference type="ARBA" id="ARBA00022544"/>
    </source>
</evidence>
<dbReference type="InterPro" id="IPR004761">
    <property type="entry name" value="Spore_GerAB"/>
</dbReference>
<keyword evidence="4" id="KW-0309">Germination</keyword>
<dbReference type="NCBIfam" id="TIGR00912">
    <property type="entry name" value="2A0309"/>
    <property type="match status" value="1"/>
</dbReference>
<comment type="caution">
    <text evidence="9">The sequence shown here is derived from an EMBL/GenBank/DDBJ whole genome shotgun (WGS) entry which is preliminary data.</text>
</comment>
<organism evidence="9 10">
    <name type="scientific">Paenibacillus mendelii</name>
    <dbReference type="NCBI Taxonomy" id="206163"/>
    <lineage>
        <taxon>Bacteria</taxon>
        <taxon>Bacillati</taxon>
        <taxon>Bacillota</taxon>
        <taxon>Bacilli</taxon>
        <taxon>Bacillales</taxon>
        <taxon>Paenibacillaceae</taxon>
        <taxon>Paenibacillus</taxon>
    </lineage>
</organism>
<feature type="transmembrane region" description="Helical" evidence="8">
    <location>
        <begin position="41"/>
        <end position="62"/>
    </location>
</feature>
<dbReference type="PANTHER" id="PTHR34975:SF2">
    <property type="entry name" value="SPORE GERMINATION PROTEIN A2"/>
    <property type="match status" value="1"/>
</dbReference>
<comment type="similarity">
    <text evidence="2">Belongs to the amino acid-polyamine-organocation (APC) superfamily. Spore germination protein (SGP) (TC 2.A.3.9) family.</text>
</comment>
<evidence type="ECO:0000256" key="5">
    <source>
        <dbReference type="ARBA" id="ARBA00022692"/>
    </source>
</evidence>
<comment type="subcellular location">
    <subcellularLocation>
        <location evidence="1">Membrane</location>
        <topology evidence="1">Multi-pass membrane protein</topology>
    </subcellularLocation>
</comment>